<proteinExistence type="predicted"/>
<feature type="region of interest" description="Disordered" evidence="1">
    <location>
        <begin position="515"/>
        <end position="544"/>
    </location>
</feature>
<dbReference type="EMBL" id="JAPDFR010000002">
    <property type="protein sequence ID" value="KAK0389750.1"/>
    <property type="molecule type" value="Genomic_DNA"/>
</dbReference>
<gene>
    <name evidence="2" type="ORF">NLU13_3323</name>
</gene>
<dbReference type="Proteomes" id="UP001175261">
    <property type="component" value="Unassembled WGS sequence"/>
</dbReference>
<evidence type="ECO:0000256" key="1">
    <source>
        <dbReference type="SAM" id="MobiDB-lite"/>
    </source>
</evidence>
<keyword evidence="3" id="KW-1185">Reference proteome</keyword>
<organism evidence="2 3">
    <name type="scientific">Sarocladium strictum</name>
    <name type="common">Black bundle disease fungus</name>
    <name type="synonym">Acremonium strictum</name>
    <dbReference type="NCBI Taxonomy" id="5046"/>
    <lineage>
        <taxon>Eukaryota</taxon>
        <taxon>Fungi</taxon>
        <taxon>Dikarya</taxon>
        <taxon>Ascomycota</taxon>
        <taxon>Pezizomycotina</taxon>
        <taxon>Sordariomycetes</taxon>
        <taxon>Hypocreomycetidae</taxon>
        <taxon>Hypocreales</taxon>
        <taxon>Sarocladiaceae</taxon>
        <taxon>Sarocladium</taxon>
    </lineage>
</organism>
<evidence type="ECO:0000313" key="2">
    <source>
        <dbReference type="EMBL" id="KAK0389750.1"/>
    </source>
</evidence>
<dbReference type="AlphaFoldDB" id="A0AA39LAB0"/>
<feature type="region of interest" description="Disordered" evidence="1">
    <location>
        <begin position="590"/>
        <end position="629"/>
    </location>
</feature>
<accession>A0AA39LAB0</accession>
<reference evidence="2" key="1">
    <citation type="submission" date="2022-10" db="EMBL/GenBank/DDBJ databases">
        <title>Determination and structural analysis of whole genome sequence of Sarocladium strictum F4-1.</title>
        <authorList>
            <person name="Hu L."/>
            <person name="Jiang Y."/>
        </authorList>
    </citation>
    <scope>NUCLEOTIDE SEQUENCE</scope>
    <source>
        <strain evidence="2">F4-1</strain>
    </source>
</reference>
<comment type="caution">
    <text evidence="2">The sequence shown here is derived from an EMBL/GenBank/DDBJ whole genome shotgun (WGS) entry which is preliminary data.</text>
</comment>
<evidence type="ECO:0000313" key="3">
    <source>
        <dbReference type="Proteomes" id="UP001175261"/>
    </source>
</evidence>
<sequence length="629" mass="70292">MKEKAKDKGYDVADYDDCFTLYFKSFGDAQIFFSSKSYANLIENRKHFSDLSKGVKVMVGSTSSFHLLCSGPSGLRIRFLTDVEPEFFPSQDFSNVTRIRLARRAMAPTLKLVKRPRPEHLDVAHSKKRKSVFLVETTTGFVTAPLTAKPETRTPDLVKSVDAINGCKRTTTARPVAPSSAMSRSRPSIQGLMSRGIQLGFAKERDTEPMPRVLAQGQPAGQRYNPRRETTTIQNLECAFDSAFHLAYSSVFSSGQRSSNDHGRPFPYLHSASRRLHGVTELKNSNPFVPPKLLAKTATSQSDARHPPLHQPGLWRYLQKACRKHGFRRLRLESVSFSAEKEPLTLDELFQDQQQTPSQPNQDEEGVCALLTTVNSTEANMELYEIPVEDSMGALRKWLVFRMTKPEVHVSSRTISPVQPPSDDWIVFACPVTQIMKLSETSETIVLPGPTKRNTRSQTRARTIARLVDTERFKVTVYNPMEGKQCCMKLLLSKNGIPSFECSQSTDLEIQQSMKPEADPFMSCHRSATGQRSRRRSRSQTHGPWAKVQDAMARFGCIMDVKSEAGATWTEVGTAVPELKPLRPSLPVRNSIGIGTSTREKMQQKAAQRASLALQSWKTGRTADSPSSG</sequence>
<name>A0AA39LAB0_SARSR</name>
<feature type="compositionally biased region" description="Polar residues" evidence="1">
    <location>
        <begin position="613"/>
        <end position="629"/>
    </location>
</feature>
<protein>
    <submittedName>
        <fullName evidence="2">Uncharacterized protein</fullName>
    </submittedName>
</protein>